<comment type="caution">
    <text evidence="5">The sequence shown here is derived from an EMBL/GenBank/DDBJ whole genome shotgun (WGS) entry which is preliminary data.</text>
</comment>
<evidence type="ECO:0000256" key="2">
    <source>
        <dbReference type="ARBA" id="ARBA00023125"/>
    </source>
</evidence>
<dbReference type="GO" id="GO:0005829">
    <property type="term" value="C:cytosol"/>
    <property type="evidence" value="ECO:0007669"/>
    <property type="project" value="TreeGrafter"/>
</dbReference>
<dbReference type="InterPro" id="IPR019887">
    <property type="entry name" value="Tscrpt_reg_AsnC/Lrp_C"/>
</dbReference>
<evidence type="ECO:0000256" key="3">
    <source>
        <dbReference type="ARBA" id="ARBA00023163"/>
    </source>
</evidence>
<dbReference type="PROSITE" id="PS50956">
    <property type="entry name" value="HTH_ASNC_2"/>
    <property type="match status" value="1"/>
</dbReference>
<protein>
    <submittedName>
        <fullName evidence="5">Lrp/AsnC family transcriptional regulator</fullName>
    </submittedName>
</protein>
<dbReference type="InterPro" id="IPR036388">
    <property type="entry name" value="WH-like_DNA-bd_sf"/>
</dbReference>
<dbReference type="InterPro" id="IPR019888">
    <property type="entry name" value="Tscrpt_reg_AsnC-like"/>
</dbReference>
<dbReference type="AlphaFoldDB" id="A0A3D8P7R2"/>
<dbReference type="SUPFAM" id="SSF54909">
    <property type="entry name" value="Dimeric alpha+beta barrel"/>
    <property type="match status" value="1"/>
</dbReference>
<name>A0A3D8P7R2_9THEO</name>
<dbReference type="Gene3D" id="1.10.10.10">
    <property type="entry name" value="Winged helix-like DNA-binding domain superfamily/Winged helix DNA-binding domain"/>
    <property type="match status" value="1"/>
</dbReference>
<keyword evidence="3" id="KW-0804">Transcription</keyword>
<feature type="domain" description="HTH asnC-type" evidence="4">
    <location>
        <begin position="1"/>
        <end position="61"/>
    </location>
</feature>
<evidence type="ECO:0000256" key="1">
    <source>
        <dbReference type="ARBA" id="ARBA00023015"/>
    </source>
</evidence>
<dbReference type="PANTHER" id="PTHR30154:SF34">
    <property type="entry name" value="TRANSCRIPTIONAL REGULATOR AZLB"/>
    <property type="match status" value="1"/>
</dbReference>
<keyword evidence="6" id="KW-1185">Reference proteome</keyword>
<dbReference type="PANTHER" id="PTHR30154">
    <property type="entry name" value="LEUCINE-RESPONSIVE REGULATORY PROTEIN"/>
    <property type="match status" value="1"/>
</dbReference>
<dbReference type="RefSeq" id="WP_115791538.1">
    <property type="nucleotide sequence ID" value="NZ_QSLN01000001.1"/>
</dbReference>
<sequence>MEKEKELLRLLSRNARYSVEELAAMLDLSPQEVSSLIEDLERRRVILGYRALIDWRKVGEEKVTAFIEVKVTPQREVGFDAVAKRIARFPEVKNIRLVSGAYDLAVEVEGRRLEEVASFVATRLAPMEGVVSTTTHFMLKPYKIDGELVEDVEEAQRLVVSP</sequence>
<dbReference type="OrthoDB" id="66249at2"/>
<keyword evidence="1" id="KW-0805">Transcription regulation</keyword>
<evidence type="ECO:0000313" key="5">
    <source>
        <dbReference type="EMBL" id="RDV84541.1"/>
    </source>
</evidence>
<dbReference type="Pfam" id="PF01037">
    <property type="entry name" value="AsnC_trans_reg"/>
    <property type="match status" value="1"/>
</dbReference>
<evidence type="ECO:0000259" key="4">
    <source>
        <dbReference type="PROSITE" id="PS50956"/>
    </source>
</evidence>
<dbReference type="SUPFAM" id="SSF46785">
    <property type="entry name" value="Winged helix' DNA-binding domain"/>
    <property type="match status" value="1"/>
</dbReference>
<dbReference type="SMART" id="SM00344">
    <property type="entry name" value="HTH_ASNC"/>
    <property type="match status" value="1"/>
</dbReference>
<dbReference type="Gene3D" id="3.30.70.920">
    <property type="match status" value="1"/>
</dbReference>
<dbReference type="InterPro" id="IPR000485">
    <property type="entry name" value="AsnC-type_HTH_dom"/>
</dbReference>
<dbReference type="InterPro" id="IPR036390">
    <property type="entry name" value="WH_DNA-bd_sf"/>
</dbReference>
<evidence type="ECO:0000313" key="6">
    <source>
        <dbReference type="Proteomes" id="UP000256329"/>
    </source>
</evidence>
<reference evidence="5 6" key="1">
    <citation type="submission" date="2018-08" db="EMBL/GenBank/DDBJ databases">
        <title>Form III RuBisCO-mediated autotrophy in Thermodesulfobium bacteria.</title>
        <authorList>
            <person name="Toshchakov S.V."/>
            <person name="Kublanov I.V."/>
            <person name="Frolov E."/>
            <person name="Bonch-Osmolovskaya E.A."/>
            <person name="Tourova T.P."/>
            <person name="Chernych N.A."/>
            <person name="Lebedinsky A.V."/>
        </authorList>
    </citation>
    <scope>NUCLEOTIDE SEQUENCE [LARGE SCALE GENOMIC DNA]</scope>
    <source>
        <strain evidence="5 6">SR</strain>
    </source>
</reference>
<accession>A0A3D8P7R2</accession>
<keyword evidence="2" id="KW-0238">DNA-binding</keyword>
<dbReference type="Pfam" id="PF13412">
    <property type="entry name" value="HTH_24"/>
    <property type="match status" value="1"/>
</dbReference>
<gene>
    <name evidence="5" type="ORF">DXX99_00340</name>
</gene>
<organism evidence="5 6">
    <name type="scientific">Ammonifex thiophilus</name>
    <dbReference type="NCBI Taxonomy" id="444093"/>
    <lineage>
        <taxon>Bacteria</taxon>
        <taxon>Bacillati</taxon>
        <taxon>Bacillota</taxon>
        <taxon>Clostridia</taxon>
        <taxon>Thermoanaerobacterales</taxon>
        <taxon>Thermoanaerobacteraceae</taxon>
        <taxon>Ammonifex</taxon>
    </lineage>
</organism>
<dbReference type="EMBL" id="QSLN01000001">
    <property type="protein sequence ID" value="RDV84541.1"/>
    <property type="molecule type" value="Genomic_DNA"/>
</dbReference>
<dbReference type="InterPro" id="IPR011008">
    <property type="entry name" value="Dimeric_a/b-barrel"/>
</dbReference>
<dbReference type="GO" id="GO:0043200">
    <property type="term" value="P:response to amino acid"/>
    <property type="evidence" value="ECO:0007669"/>
    <property type="project" value="TreeGrafter"/>
</dbReference>
<dbReference type="GO" id="GO:0043565">
    <property type="term" value="F:sequence-specific DNA binding"/>
    <property type="evidence" value="ECO:0007669"/>
    <property type="project" value="InterPro"/>
</dbReference>
<proteinExistence type="predicted"/>
<dbReference type="Proteomes" id="UP000256329">
    <property type="component" value="Unassembled WGS sequence"/>
</dbReference>